<dbReference type="InterPro" id="IPR050107">
    <property type="entry name" value="ABC_carbohydrate_import_ATPase"/>
</dbReference>
<sequence>MSVEDDPATTERETAEEEAAGDAGAAASATPKLRAENVTKQFGRIVAVDDVTLDVRPGEIFALVGDNGAGKSTLMNVLSGVHAPTEGQLYKDGEPVQFSNPSDARAKGIETVYQDLALMDDLDIATNIFMGSFPKRGVGPLRVIDWNATYERSRAIMREQLGREMDIQTEVEFLSGGQRQLVAIGRALAFDPDVIILDEPTSALSVDATRLVQNTLDRLAEEGITIVIVSHNIESVLEHADRIGVLYQGSLVDIMAPSETDLEELNELMTTGTLETGLLDD</sequence>
<dbReference type="Gene3D" id="3.40.50.300">
    <property type="entry name" value="P-loop containing nucleotide triphosphate hydrolases"/>
    <property type="match status" value="1"/>
</dbReference>
<dbReference type="SUPFAM" id="SSF52540">
    <property type="entry name" value="P-loop containing nucleoside triphosphate hydrolases"/>
    <property type="match status" value="1"/>
</dbReference>
<evidence type="ECO:0000256" key="1">
    <source>
        <dbReference type="ARBA" id="ARBA00022741"/>
    </source>
</evidence>
<feature type="domain" description="ABC transporter" evidence="4">
    <location>
        <begin position="33"/>
        <end position="273"/>
    </location>
</feature>
<dbReference type="InterPro" id="IPR027417">
    <property type="entry name" value="P-loop_NTPase"/>
</dbReference>
<dbReference type="InterPro" id="IPR017871">
    <property type="entry name" value="ABC_transporter-like_CS"/>
</dbReference>
<dbReference type="AlphaFoldDB" id="A0ABD5PI71"/>
<dbReference type="PANTHER" id="PTHR43790">
    <property type="entry name" value="CARBOHYDRATE TRANSPORT ATP-BINDING PROTEIN MG119-RELATED"/>
    <property type="match status" value="1"/>
</dbReference>
<keyword evidence="6" id="KW-1185">Reference proteome</keyword>
<protein>
    <submittedName>
        <fullName evidence="5">ATP-binding cassette domain-containing protein</fullName>
    </submittedName>
</protein>
<reference evidence="5 6" key="1">
    <citation type="journal article" date="2019" name="Int. J. Syst. Evol. Microbiol.">
        <title>The Global Catalogue of Microorganisms (GCM) 10K type strain sequencing project: providing services to taxonomists for standard genome sequencing and annotation.</title>
        <authorList>
            <consortium name="The Broad Institute Genomics Platform"/>
            <consortium name="The Broad Institute Genome Sequencing Center for Infectious Disease"/>
            <person name="Wu L."/>
            <person name="Ma J."/>
        </authorList>
    </citation>
    <scope>NUCLEOTIDE SEQUENCE [LARGE SCALE GENOMIC DNA]</scope>
    <source>
        <strain evidence="5 6">CGMCC 1.12553</strain>
    </source>
</reference>
<dbReference type="PROSITE" id="PS50893">
    <property type="entry name" value="ABC_TRANSPORTER_2"/>
    <property type="match status" value="1"/>
</dbReference>
<feature type="compositionally biased region" description="Low complexity" evidence="3">
    <location>
        <begin position="21"/>
        <end position="30"/>
    </location>
</feature>
<dbReference type="EMBL" id="JBHSDS010000017">
    <property type="protein sequence ID" value="MFC4360402.1"/>
    <property type="molecule type" value="Genomic_DNA"/>
</dbReference>
<dbReference type="SMART" id="SM00382">
    <property type="entry name" value="AAA"/>
    <property type="match status" value="1"/>
</dbReference>
<dbReference type="GO" id="GO:0005524">
    <property type="term" value="F:ATP binding"/>
    <property type="evidence" value="ECO:0007669"/>
    <property type="project" value="UniProtKB-KW"/>
</dbReference>
<evidence type="ECO:0000259" key="4">
    <source>
        <dbReference type="PROSITE" id="PS50893"/>
    </source>
</evidence>
<proteinExistence type="predicted"/>
<keyword evidence="1" id="KW-0547">Nucleotide-binding</keyword>
<comment type="caution">
    <text evidence="5">The sequence shown here is derived from an EMBL/GenBank/DDBJ whole genome shotgun (WGS) entry which is preliminary data.</text>
</comment>
<dbReference type="RefSeq" id="WP_267620543.1">
    <property type="nucleotide sequence ID" value="NZ_JAODIW010000005.1"/>
</dbReference>
<name>A0ABD5PI71_9EURY</name>
<evidence type="ECO:0000256" key="2">
    <source>
        <dbReference type="ARBA" id="ARBA00022840"/>
    </source>
</evidence>
<dbReference type="InterPro" id="IPR003593">
    <property type="entry name" value="AAA+_ATPase"/>
</dbReference>
<organism evidence="5 6">
    <name type="scientific">Halobium salinum</name>
    <dbReference type="NCBI Taxonomy" id="1364940"/>
    <lineage>
        <taxon>Archaea</taxon>
        <taxon>Methanobacteriati</taxon>
        <taxon>Methanobacteriota</taxon>
        <taxon>Stenosarchaea group</taxon>
        <taxon>Halobacteria</taxon>
        <taxon>Halobacteriales</taxon>
        <taxon>Haloferacaceae</taxon>
        <taxon>Halobium</taxon>
    </lineage>
</organism>
<feature type="region of interest" description="Disordered" evidence="3">
    <location>
        <begin position="1"/>
        <end position="30"/>
    </location>
</feature>
<dbReference type="Pfam" id="PF00005">
    <property type="entry name" value="ABC_tran"/>
    <property type="match status" value="1"/>
</dbReference>
<dbReference type="CDD" id="cd03216">
    <property type="entry name" value="ABC_Carb_Monos_I"/>
    <property type="match status" value="1"/>
</dbReference>
<dbReference type="InterPro" id="IPR003439">
    <property type="entry name" value="ABC_transporter-like_ATP-bd"/>
</dbReference>
<dbReference type="PANTHER" id="PTHR43790:SF8">
    <property type="entry name" value="SUGAR ABC TRANSPORTER ATP-BINDING PROTEIN"/>
    <property type="match status" value="1"/>
</dbReference>
<dbReference type="PROSITE" id="PS00211">
    <property type="entry name" value="ABC_TRANSPORTER_1"/>
    <property type="match status" value="1"/>
</dbReference>
<gene>
    <name evidence="5" type="ORF">ACFO0N_20845</name>
</gene>
<evidence type="ECO:0000256" key="3">
    <source>
        <dbReference type="SAM" id="MobiDB-lite"/>
    </source>
</evidence>
<evidence type="ECO:0000313" key="5">
    <source>
        <dbReference type="EMBL" id="MFC4360402.1"/>
    </source>
</evidence>
<evidence type="ECO:0000313" key="6">
    <source>
        <dbReference type="Proteomes" id="UP001595921"/>
    </source>
</evidence>
<dbReference type="Proteomes" id="UP001595921">
    <property type="component" value="Unassembled WGS sequence"/>
</dbReference>
<keyword evidence="2 5" id="KW-0067">ATP-binding</keyword>
<accession>A0ABD5PI71</accession>
<feature type="compositionally biased region" description="Acidic residues" evidence="3">
    <location>
        <begin position="1"/>
        <end position="20"/>
    </location>
</feature>